<dbReference type="Pfam" id="PF16197">
    <property type="entry name" value="KAsynt_C_assoc"/>
    <property type="match status" value="1"/>
</dbReference>
<gene>
    <name evidence="2" type="ORF">FNH04_42610</name>
</gene>
<dbReference type="InterPro" id="IPR020841">
    <property type="entry name" value="PKS_Beta-ketoAc_synthase_dom"/>
</dbReference>
<dbReference type="Pfam" id="PF02801">
    <property type="entry name" value="Ketoacyl-synt_C"/>
    <property type="match status" value="1"/>
</dbReference>
<dbReference type="InterPro" id="IPR032821">
    <property type="entry name" value="PKS_assoc"/>
</dbReference>
<dbReference type="SMART" id="SM00825">
    <property type="entry name" value="PKS_KS"/>
    <property type="match status" value="1"/>
</dbReference>
<feature type="non-terminal residue" evidence="2">
    <location>
        <position position="760"/>
    </location>
</feature>
<dbReference type="AlphaFoldDB" id="A0A5N8WFU8"/>
<reference evidence="2 3" key="1">
    <citation type="submission" date="2019-07" db="EMBL/GenBank/DDBJ databases">
        <title>New species of Amycolatopsis and Streptomyces.</title>
        <authorList>
            <person name="Duangmal K."/>
            <person name="Teo W.F.A."/>
            <person name="Lipun K."/>
        </authorList>
    </citation>
    <scope>NUCLEOTIDE SEQUENCE [LARGE SCALE GENOMIC DNA]</scope>
    <source>
        <strain evidence="2 3">TISTR 2346</strain>
    </source>
</reference>
<dbReference type="Pfam" id="PF00698">
    <property type="entry name" value="Acyl_transf_1"/>
    <property type="match status" value="1"/>
</dbReference>
<dbReference type="PANTHER" id="PTHR43074:SF1">
    <property type="entry name" value="BETA-KETOACYL SYNTHASE FAMILY PROTEIN-RELATED"/>
    <property type="match status" value="1"/>
</dbReference>
<keyword evidence="2" id="KW-0012">Acyltransferase</keyword>
<dbReference type="InterPro" id="IPR014030">
    <property type="entry name" value="Ketoacyl_synth_N"/>
</dbReference>
<evidence type="ECO:0000259" key="1">
    <source>
        <dbReference type="PROSITE" id="PS52004"/>
    </source>
</evidence>
<dbReference type="EMBL" id="VJZE01000639">
    <property type="protein sequence ID" value="MPY46361.1"/>
    <property type="molecule type" value="Genomic_DNA"/>
</dbReference>
<sequence>MTGSTRPGHVPVAVVGLAALTPGAPAAEDFWRTVLTGQDLITDVPGDHWLVEDYYDPDPSAPDRTYARRGAFLPAVDFDPAAHGIPPNALPAIDTTQLLALNVAEQVLVDAGFDDPVALDGERTGVILGTAALELLHTMSNRMQRPVWLKSLRENGIPEDRAQAVCDRIADHYVPWQEATFPGVLSNVVAGRIAGRFDLHGTNYTTDAACGSSLAAVSAAVNELSVGTADLMITGGVDTLNDILMYMCFSKTPALSRSGDCRPFSDAADGTMLGEALVMFALKRLADAERDGDRIYAVLRGAGSSSDGRGSAIYTPVPAGQARALRRAYESAGYGPDSVDLVEAHGTGTTAGDAAEFTALRTVFEESGRTDRQWCALGSVKSQIGHTKSAAGAAGLLKTVLALHHKVLPPTIKVERPNPALELEHSPLYLNTRARPWVKAPSEPRRASVSSFGFGGTNFHLTLEEYVPGPDVRATPAPLSRTAPTELLLFSGDSPERVLERVEEVAAGRGDARGTQQSFAEVALATQRAFRPSDPHRLAVTAADTAELAGRLDQVAALVRSAARRDRPVTTAGGIAYGHGTAEPGRLALLFSGQGSQYTGMGADLAMHLPQAREVWDRTAGLVLDDGASLPLHRVVFPVPAFTEEDRAAQEALLTRTEWAQPALAAQSAALLAALRTAGVEPDCVAGHSFGELVALYAAGVMDEECLVRLARRRGELMRDAVTEPGAMLAVIGAGREEVVRMLEEFEESEGLEGAAGSVG</sequence>
<dbReference type="InterPro" id="IPR052568">
    <property type="entry name" value="PKS-FAS_Synthase"/>
</dbReference>
<feature type="domain" description="Ketosynthase family 3 (KS3)" evidence="1">
    <location>
        <begin position="9"/>
        <end position="465"/>
    </location>
</feature>
<dbReference type="InterPro" id="IPR001227">
    <property type="entry name" value="Ac_transferase_dom_sf"/>
</dbReference>
<dbReference type="SUPFAM" id="SSF52151">
    <property type="entry name" value="FabD/lysophospholipase-like"/>
    <property type="match status" value="1"/>
</dbReference>
<protein>
    <submittedName>
        <fullName evidence="2">Acyltransferase domain-containing protein</fullName>
    </submittedName>
</protein>
<accession>A0A5N8WFU8</accession>
<dbReference type="GO" id="GO:0016747">
    <property type="term" value="F:acyltransferase activity, transferring groups other than amino-acyl groups"/>
    <property type="evidence" value="ECO:0007669"/>
    <property type="project" value="UniProtKB-ARBA"/>
</dbReference>
<dbReference type="CDD" id="cd00833">
    <property type="entry name" value="PKS"/>
    <property type="match status" value="1"/>
</dbReference>
<dbReference type="InterPro" id="IPR014043">
    <property type="entry name" value="Acyl_transferase_dom"/>
</dbReference>
<dbReference type="SUPFAM" id="SSF53901">
    <property type="entry name" value="Thiolase-like"/>
    <property type="match status" value="1"/>
</dbReference>
<dbReference type="Gene3D" id="3.40.47.10">
    <property type="match status" value="1"/>
</dbReference>
<name>A0A5N8WFU8_9ACTN</name>
<dbReference type="PANTHER" id="PTHR43074">
    <property type="entry name" value="OMEGA-3 POLYUNSATURATED FATTY ACID SYNTHASE PFAB-RELATED"/>
    <property type="match status" value="1"/>
</dbReference>
<evidence type="ECO:0000313" key="2">
    <source>
        <dbReference type="EMBL" id="MPY46361.1"/>
    </source>
</evidence>
<keyword evidence="2" id="KW-0808">Transferase</keyword>
<dbReference type="PROSITE" id="PS52004">
    <property type="entry name" value="KS3_2"/>
    <property type="match status" value="1"/>
</dbReference>
<comment type="caution">
    <text evidence="2">The sequence shown here is derived from an EMBL/GenBank/DDBJ whole genome shotgun (WGS) entry which is preliminary data.</text>
</comment>
<dbReference type="InterPro" id="IPR016035">
    <property type="entry name" value="Acyl_Trfase/lysoPLipase"/>
</dbReference>
<evidence type="ECO:0000313" key="3">
    <source>
        <dbReference type="Proteomes" id="UP000326979"/>
    </source>
</evidence>
<proteinExistence type="predicted"/>
<dbReference type="RefSeq" id="WP_152791601.1">
    <property type="nucleotide sequence ID" value="NZ_VJZE01000639.1"/>
</dbReference>
<keyword evidence="3" id="KW-1185">Reference proteome</keyword>
<dbReference type="OrthoDB" id="9778690at2"/>
<dbReference type="SMART" id="SM00827">
    <property type="entry name" value="PKS_AT"/>
    <property type="match status" value="1"/>
</dbReference>
<dbReference type="Proteomes" id="UP000326979">
    <property type="component" value="Unassembled WGS sequence"/>
</dbReference>
<dbReference type="Pfam" id="PF00109">
    <property type="entry name" value="ketoacyl-synt"/>
    <property type="match status" value="1"/>
</dbReference>
<organism evidence="2 3">
    <name type="scientific">Streptomyces phyllanthi</name>
    <dbReference type="NCBI Taxonomy" id="1803180"/>
    <lineage>
        <taxon>Bacteria</taxon>
        <taxon>Bacillati</taxon>
        <taxon>Actinomycetota</taxon>
        <taxon>Actinomycetes</taxon>
        <taxon>Kitasatosporales</taxon>
        <taxon>Streptomycetaceae</taxon>
        <taxon>Streptomyces</taxon>
    </lineage>
</organism>
<dbReference type="InterPro" id="IPR016039">
    <property type="entry name" value="Thiolase-like"/>
</dbReference>
<dbReference type="Gene3D" id="3.40.366.10">
    <property type="entry name" value="Malonyl-Coenzyme A Acyl Carrier Protein, domain 2"/>
    <property type="match status" value="1"/>
</dbReference>
<dbReference type="InterPro" id="IPR014031">
    <property type="entry name" value="Ketoacyl_synth_C"/>
</dbReference>